<evidence type="ECO:0000313" key="3">
    <source>
        <dbReference type="EMBL" id="MEY9453373.1"/>
    </source>
</evidence>
<organism evidence="3 4">
    <name type="scientific">Bradyrhizobium ottawaense</name>
    <dbReference type="NCBI Taxonomy" id="931866"/>
    <lineage>
        <taxon>Bacteria</taxon>
        <taxon>Pseudomonadati</taxon>
        <taxon>Pseudomonadota</taxon>
        <taxon>Alphaproteobacteria</taxon>
        <taxon>Hyphomicrobiales</taxon>
        <taxon>Nitrobacteraceae</taxon>
        <taxon>Bradyrhizobium</taxon>
    </lineage>
</organism>
<dbReference type="PROSITE" id="PS50110">
    <property type="entry name" value="RESPONSE_REGULATORY"/>
    <property type="match status" value="1"/>
</dbReference>
<evidence type="ECO:0000259" key="2">
    <source>
        <dbReference type="PROSITE" id="PS50110"/>
    </source>
</evidence>
<sequence length="124" mass="13326">MDAKKLKVLIVEDEFFIALDAEDQVRSLGHTVVGTAVSAEQAIQIAGEARPDIVLMDIRLLGAVDGIAAALEIRSRYGIEAIFVTANTDPSTLARAEAIRPVAVLQKPLTRARLAAHLAKLLTR</sequence>
<dbReference type="Pfam" id="PF00072">
    <property type="entry name" value="Response_reg"/>
    <property type="match status" value="1"/>
</dbReference>
<reference evidence="3 4" key="1">
    <citation type="submission" date="2024-07" db="EMBL/GenBank/DDBJ databases">
        <title>Genomic Encyclopedia of Type Strains, Phase V (KMG-V): Genome sequencing to study the core and pangenomes of soil and plant-associated prokaryotes.</title>
        <authorList>
            <person name="Whitman W."/>
        </authorList>
    </citation>
    <scope>NUCLEOTIDE SEQUENCE [LARGE SCALE GENOMIC DNA]</scope>
    <source>
        <strain evidence="3 4">USDA 152</strain>
    </source>
</reference>
<dbReference type="InterPro" id="IPR001789">
    <property type="entry name" value="Sig_transdc_resp-reg_receiver"/>
</dbReference>
<dbReference type="PANTHER" id="PTHR43228">
    <property type="entry name" value="TWO-COMPONENT RESPONSE REGULATOR"/>
    <property type="match status" value="1"/>
</dbReference>
<dbReference type="SMART" id="SM00448">
    <property type="entry name" value="REC"/>
    <property type="match status" value="1"/>
</dbReference>
<evidence type="ECO:0000313" key="4">
    <source>
        <dbReference type="Proteomes" id="UP001565369"/>
    </source>
</evidence>
<keyword evidence="1" id="KW-0597">Phosphoprotein</keyword>
<protein>
    <submittedName>
        <fullName evidence="3">CheY-like chemotaxis protein</fullName>
    </submittedName>
</protein>
<gene>
    <name evidence="3" type="ORF">ABIG07_002321</name>
</gene>
<proteinExistence type="predicted"/>
<comment type="caution">
    <text evidence="3">The sequence shown here is derived from an EMBL/GenBank/DDBJ whole genome shotgun (WGS) entry which is preliminary data.</text>
</comment>
<feature type="modified residue" description="4-aspartylphosphate" evidence="1">
    <location>
        <position position="57"/>
    </location>
</feature>
<dbReference type="EMBL" id="JBGBZJ010000003">
    <property type="protein sequence ID" value="MEY9453373.1"/>
    <property type="molecule type" value="Genomic_DNA"/>
</dbReference>
<feature type="domain" description="Response regulatory" evidence="2">
    <location>
        <begin position="7"/>
        <end position="122"/>
    </location>
</feature>
<dbReference type="Proteomes" id="UP001565369">
    <property type="component" value="Unassembled WGS sequence"/>
</dbReference>
<dbReference type="InterPro" id="IPR052048">
    <property type="entry name" value="ST_Response_Regulator"/>
</dbReference>
<evidence type="ECO:0000256" key="1">
    <source>
        <dbReference type="PROSITE-ProRule" id="PRU00169"/>
    </source>
</evidence>
<accession>A0ABV4FP47</accession>
<dbReference type="SUPFAM" id="SSF52172">
    <property type="entry name" value="CheY-like"/>
    <property type="match status" value="1"/>
</dbReference>
<dbReference type="Gene3D" id="3.40.50.2300">
    <property type="match status" value="1"/>
</dbReference>
<keyword evidence="4" id="KW-1185">Reference proteome</keyword>
<name>A0ABV4FP47_9BRAD</name>
<dbReference type="PANTHER" id="PTHR43228:SF6">
    <property type="entry name" value="RESPONSE REGULATOR RECEIVER"/>
    <property type="match status" value="1"/>
</dbReference>
<dbReference type="RefSeq" id="WP_049801905.1">
    <property type="nucleotide sequence ID" value="NZ_AP021854.1"/>
</dbReference>
<dbReference type="InterPro" id="IPR011006">
    <property type="entry name" value="CheY-like_superfamily"/>
</dbReference>